<dbReference type="EMBL" id="LDYG01000021">
    <property type="protein sequence ID" value="KUP07552.1"/>
    <property type="molecule type" value="Genomic_DNA"/>
</dbReference>
<dbReference type="STRING" id="1150625.Q75_04790"/>
<proteinExistence type="predicted"/>
<dbReference type="Proteomes" id="UP000074108">
    <property type="component" value="Unassembled WGS sequence"/>
</dbReference>
<protein>
    <submittedName>
        <fullName evidence="1">Uncharacterized protein</fullName>
    </submittedName>
</protein>
<dbReference type="RefSeq" id="WP_010173248.1">
    <property type="nucleotide sequence ID" value="NZ_LDYG01000021.1"/>
</dbReference>
<accession>A0A147KA28</accession>
<evidence type="ECO:0000313" key="1">
    <source>
        <dbReference type="EMBL" id="KUP07552.1"/>
    </source>
</evidence>
<reference evidence="1 2" key="1">
    <citation type="journal article" date="2016" name="Front. Microbiol.">
        <title>Microevolution Analysis of Bacillus coahuilensis Unveils Differences in Phosphorus Acquisition Strategies and Their Regulation.</title>
        <authorList>
            <person name="Gomez-Lunar Z."/>
            <person name="Hernandez-Gonzalez I."/>
            <person name="Rodriguez-Torres M.D."/>
            <person name="Souza V."/>
            <person name="Olmedo-Alvarez G."/>
        </authorList>
    </citation>
    <scope>NUCLEOTIDE SEQUENCE [LARGE SCALE GENOMIC DNA]</scope>
    <source>
        <strain evidence="2">p1.1.43</strain>
    </source>
</reference>
<keyword evidence="2" id="KW-1185">Reference proteome</keyword>
<comment type="caution">
    <text evidence="1">The sequence shown here is derived from an EMBL/GenBank/DDBJ whole genome shotgun (WGS) entry which is preliminary data.</text>
</comment>
<dbReference type="PATRIC" id="fig|1150625.3.peg.1005"/>
<name>A0A147KA28_9BACI</name>
<dbReference type="AlphaFoldDB" id="A0A147KA28"/>
<sequence length="81" mass="9572">MGYIVSYPPYQYQYKQYAERMFISSYDPYTTVPVTKISPLRNNHAQEPIVENRRHTTKQSTFAKILEAKLTGKGRHINEYI</sequence>
<gene>
    <name evidence="1" type="ORF">Q75_04790</name>
</gene>
<organism evidence="1 2">
    <name type="scientific">Bacillus coahuilensis p1.1.43</name>
    <dbReference type="NCBI Taxonomy" id="1150625"/>
    <lineage>
        <taxon>Bacteria</taxon>
        <taxon>Bacillati</taxon>
        <taxon>Bacillota</taxon>
        <taxon>Bacilli</taxon>
        <taxon>Bacillales</taxon>
        <taxon>Bacillaceae</taxon>
        <taxon>Bacillus</taxon>
    </lineage>
</organism>
<evidence type="ECO:0000313" key="2">
    <source>
        <dbReference type="Proteomes" id="UP000074108"/>
    </source>
</evidence>